<proteinExistence type="predicted"/>
<dbReference type="Proteomes" id="UP000026962">
    <property type="component" value="Chromosome 3"/>
</dbReference>
<dbReference type="STRING" id="4537.A0A0E0KJY9"/>
<feature type="region of interest" description="Disordered" evidence="1">
    <location>
        <begin position="258"/>
        <end position="278"/>
    </location>
</feature>
<keyword evidence="4" id="KW-1185">Reference proteome</keyword>
<dbReference type="Gramene" id="OPUNC03G33850.1">
    <property type="protein sequence ID" value="OPUNC03G33850.1"/>
    <property type="gene ID" value="OPUNC03G33850"/>
</dbReference>
<evidence type="ECO:0000313" key="4">
    <source>
        <dbReference type="Proteomes" id="UP000026962"/>
    </source>
</evidence>
<protein>
    <recommendedName>
        <fullName evidence="2">Protein argonaute N-terminal domain-containing protein</fullName>
    </recommendedName>
</protein>
<dbReference type="AlphaFoldDB" id="A0A0E0KJY9"/>
<dbReference type="InterPro" id="IPR032474">
    <property type="entry name" value="Argonaute_N"/>
</dbReference>
<feature type="compositionally biased region" description="Gly residues" evidence="1">
    <location>
        <begin position="1"/>
        <end position="23"/>
    </location>
</feature>
<name>A0A0E0KJY9_ORYPU</name>
<dbReference type="Pfam" id="PF16486">
    <property type="entry name" value="ArgoN"/>
    <property type="match status" value="1"/>
</dbReference>
<sequence length="419" mass="45681">MAYRGGGGCRGDPDRGGGGGGAGAPPYRPTAGSVWPLPGMTPRSRGPPPKYHQQPGHQPAVVYRAPSVKEVEQKLFVSETVLAPPAVAGEAPVSKEGLAHPARPGFGAAGKEVMIRGNRFLVNVADNNLFHYDYHQQPGHQPAVVYRAPSVKEVEQKLFVSETVLAPPAVAGEAPVSKEGLAHPARPGFGAAGKEVMIRGNRFLVNVADNNLFHYDVSINPESKSRATKYSMSSSSLHWKTALGGKLPAYDGRKSLYTAEEKRRKKPPPPSVEAMRSQRLGFRPATTLGVETARQRSQEGNESAEREYKITIRIAGRIDVYHLQQFLLGRQRDMPQETIQVLDVVLRESPSWNVQISSLPSLVTVVTLVRDLSVAEPVTVIQFVEEFLNIGDTSRPTPPPDCSPFIPVKQNKNVDLDEW</sequence>
<accession>A0A0E0KJY9</accession>
<feature type="domain" description="Protein argonaute N-terminal" evidence="2">
    <location>
        <begin position="194"/>
        <end position="346"/>
    </location>
</feature>
<evidence type="ECO:0000259" key="2">
    <source>
        <dbReference type="Pfam" id="PF16486"/>
    </source>
</evidence>
<dbReference type="PANTHER" id="PTHR22891">
    <property type="entry name" value="EUKARYOTIC TRANSLATION INITIATION FACTOR 2C"/>
    <property type="match status" value="1"/>
</dbReference>
<dbReference type="eggNOG" id="KOG1041">
    <property type="taxonomic scope" value="Eukaryota"/>
</dbReference>
<reference evidence="3" key="2">
    <citation type="submission" date="2018-05" db="EMBL/GenBank/DDBJ databases">
        <title>OpunRS2 (Oryza punctata Reference Sequence Version 2).</title>
        <authorList>
            <person name="Zhang J."/>
            <person name="Kudrna D."/>
            <person name="Lee S."/>
            <person name="Talag J."/>
            <person name="Welchert J."/>
            <person name="Wing R.A."/>
        </authorList>
    </citation>
    <scope>NUCLEOTIDE SEQUENCE [LARGE SCALE GENOMIC DNA]</scope>
</reference>
<evidence type="ECO:0000313" key="3">
    <source>
        <dbReference type="EnsemblPlants" id="OPUNC03G33850.1"/>
    </source>
</evidence>
<evidence type="ECO:0000256" key="1">
    <source>
        <dbReference type="SAM" id="MobiDB-lite"/>
    </source>
</evidence>
<reference evidence="3" key="1">
    <citation type="submission" date="2015-04" db="UniProtKB">
        <authorList>
            <consortium name="EnsemblPlants"/>
        </authorList>
    </citation>
    <scope>IDENTIFICATION</scope>
</reference>
<feature type="region of interest" description="Disordered" evidence="1">
    <location>
        <begin position="1"/>
        <end position="57"/>
    </location>
</feature>
<dbReference type="EnsemblPlants" id="OPUNC03G33850.1">
    <property type="protein sequence ID" value="OPUNC03G33850.1"/>
    <property type="gene ID" value="OPUNC03G33850"/>
</dbReference>
<dbReference type="HOGENOM" id="CLU_656192_0_0_1"/>
<organism evidence="3">
    <name type="scientific">Oryza punctata</name>
    <name type="common">Red rice</name>
    <dbReference type="NCBI Taxonomy" id="4537"/>
    <lineage>
        <taxon>Eukaryota</taxon>
        <taxon>Viridiplantae</taxon>
        <taxon>Streptophyta</taxon>
        <taxon>Embryophyta</taxon>
        <taxon>Tracheophyta</taxon>
        <taxon>Spermatophyta</taxon>
        <taxon>Magnoliopsida</taxon>
        <taxon>Liliopsida</taxon>
        <taxon>Poales</taxon>
        <taxon>Poaceae</taxon>
        <taxon>BOP clade</taxon>
        <taxon>Oryzoideae</taxon>
        <taxon>Oryzeae</taxon>
        <taxon>Oryzinae</taxon>
        <taxon>Oryza</taxon>
    </lineage>
</organism>